<reference evidence="7 8" key="1">
    <citation type="submission" date="2019-05" db="EMBL/GenBank/DDBJ databases">
        <authorList>
            <consortium name="Pathogen Informatics"/>
        </authorList>
    </citation>
    <scope>NUCLEOTIDE SEQUENCE [LARGE SCALE GENOMIC DNA]</scope>
    <source>
        <strain evidence="7 8">NCTC503</strain>
    </source>
</reference>
<evidence type="ECO:0000313" key="7">
    <source>
        <dbReference type="EMBL" id="VTQ91081.1"/>
    </source>
</evidence>
<dbReference type="PRINTS" id="PR00260">
    <property type="entry name" value="CHEMTRNSDUCR"/>
</dbReference>
<keyword evidence="4" id="KW-1133">Transmembrane helix</keyword>
<dbReference type="InterPro" id="IPR004090">
    <property type="entry name" value="Chemotax_Me-accpt_rcpt"/>
</dbReference>
<dbReference type="Pfam" id="PF12729">
    <property type="entry name" value="4HB_MCP_1"/>
    <property type="match status" value="1"/>
</dbReference>
<dbReference type="PANTHER" id="PTHR32089:SF112">
    <property type="entry name" value="LYSOZYME-LIKE PROTEIN-RELATED"/>
    <property type="match status" value="1"/>
</dbReference>
<dbReference type="SMART" id="SM00283">
    <property type="entry name" value="MA"/>
    <property type="match status" value="1"/>
</dbReference>
<evidence type="ECO:0000256" key="3">
    <source>
        <dbReference type="PROSITE-ProRule" id="PRU00284"/>
    </source>
</evidence>
<evidence type="ECO:0000259" key="5">
    <source>
        <dbReference type="PROSITE" id="PS50111"/>
    </source>
</evidence>
<keyword evidence="4" id="KW-0472">Membrane</keyword>
<dbReference type="GO" id="GO:0016020">
    <property type="term" value="C:membrane"/>
    <property type="evidence" value="ECO:0007669"/>
    <property type="project" value="InterPro"/>
</dbReference>
<evidence type="ECO:0000256" key="2">
    <source>
        <dbReference type="ARBA" id="ARBA00029447"/>
    </source>
</evidence>
<dbReference type="EMBL" id="LR590481">
    <property type="protein sequence ID" value="VTQ91081.1"/>
    <property type="molecule type" value="Genomic_DNA"/>
</dbReference>
<sequence length="566" mass="62765">MKKVIRNIRITHIILFLACTGTLVSIIIGSFGFIATSKINSNVANMYDDQLMPITYISTIKENFMSIRLNHANTKIGFNPKYMTDIEENEKAILDSYKKYTSTPSDETEQKYLQSFSDNYKIYLELVKKSIADMEGGKKLSKEEAEKISNIGDKIEKCLDDLNKYDIKYAESDKFESDKIFKINRNLLIGILITCTLIFSFIAILTIRIIKTYLNNVDNMLKELASGNLDLDIKDEGRNEFEHMKMNIGNTVKSFSQIIKTLKEKTELINVSSENLSAISEEMASSSDNVSNAINDVAKGTGDQAESLVDITNILNEFSVSVNEIVSSLSELNISAKDVSKTANISSEKMVELDSSFKFVGSTFKNFAEKIEVLGNSINKIDEITILINNIAEQTNLLALNAAIEAARAGESGRGFAVVADEIRKLAEQSKESSNNISVLINEISKETKNIVQHTGDIDGRLKNSSDVISDSLVSFKEIITSIEDVVPKINALNKTAEDIEKEKNNIFERVEGASSIAEEISASSEEIAASSQEMNSSSQEVAKTANGFASLTMELQEGINRFKIR</sequence>
<dbReference type="PROSITE" id="PS50111">
    <property type="entry name" value="CHEMOTAXIS_TRANSDUC_2"/>
    <property type="match status" value="1"/>
</dbReference>
<dbReference type="InterPro" id="IPR004089">
    <property type="entry name" value="MCPsignal_dom"/>
</dbReference>
<dbReference type="Pfam" id="PF00015">
    <property type="entry name" value="MCPsignal"/>
    <property type="match status" value="1"/>
</dbReference>
<evidence type="ECO:0000259" key="6">
    <source>
        <dbReference type="PROSITE" id="PS50885"/>
    </source>
</evidence>
<feature type="transmembrane region" description="Helical" evidence="4">
    <location>
        <begin position="187"/>
        <end position="210"/>
    </location>
</feature>
<evidence type="ECO:0000256" key="1">
    <source>
        <dbReference type="ARBA" id="ARBA00023224"/>
    </source>
</evidence>
<name>A0A4U9RIL5_HATHI</name>
<dbReference type="GO" id="GO:0007165">
    <property type="term" value="P:signal transduction"/>
    <property type="evidence" value="ECO:0007669"/>
    <property type="project" value="UniProtKB-KW"/>
</dbReference>
<keyword evidence="1 3" id="KW-0807">Transducer</keyword>
<dbReference type="OrthoDB" id="369336at2"/>
<dbReference type="AlphaFoldDB" id="A0A4U9RIL5"/>
<accession>A0A4U9RIL5</accession>
<organism evidence="7 8">
    <name type="scientific">Hathewaya histolytica</name>
    <name type="common">Clostridium histolyticum</name>
    <dbReference type="NCBI Taxonomy" id="1498"/>
    <lineage>
        <taxon>Bacteria</taxon>
        <taxon>Bacillati</taxon>
        <taxon>Bacillota</taxon>
        <taxon>Clostridia</taxon>
        <taxon>Eubacteriales</taxon>
        <taxon>Clostridiaceae</taxon>
        <taxon>Hathewaya</taxon>
    </lineage>
</organism>
<evidence type="ECO:0000313" key="8">
    <source>
        <dbReference type="Proteomes" id="UP000308489"/>
    </source>
</evidence>
<gene>
    <name evidence="7" type="primary">mcp4</name>
    <name evidence="7" type="ORF">NCTC503_01737</name>
</gene>
<comment type="similarity">
    <text evidence="2">Belongs to the methyl-accepting chemotaxis (MCP) protein family.</text>
</comment>
<dbReference type="Proteomes" id="UP000308489">
    <property type="component" value="Chromosome 1"/>
</dbReference>
<feature type="domain" description="Methyl-accepting transducer" evidence="5">
    <location>
        <begin position="279"/>
        <end position="529"/>
    </location>
</feature>
<keyword evidence="4" id="KW-0812">Transmembrane</keyword>
<feature type="domain" description="HAMP" evidence="6">
    <location>
        <begin position="208"/>
        <end position="260"/>
    </location>
</feature>
<dbReference type="Gene3D" id="1.10.287.950">
    <property type="entry name" value="Methyl-accepting chemotaxis protein"/>
    <property type="match status" value="1"/>
</dbReference>
<dbReference type="SUPFAM" id="SSF58104">
    <property type="entry name" value="Methyl-accepting chemotaxis protein (MCP) signaling domain"/>
    <property type="match status" value="1"/>
</dbReference>
<protein>
    <submittedName>
        <fullName evidence="7">Methyl-accepting chemotaxis protein</fullName>
    </submittedName>
</protein>
<proteinExistence type="inferred from homology"/>
<keyword evidence="8" id="KW-1185">Reference proteome</keyword>
<feature type="transmembrane region" description="Helical" evidence="4">
    <location>
        <begin position="12"/>
        <end position="35"/>
    </location>
</feature>
<dbReference type="PROSITE" id="PS50885">
    <property type="entry name" value="HAMP"/>
    <property type="match status" value="1"/>
</dbReference>
<dbReference type="GO" id="GO:0004888">
    <property type="term" value="F:transmembrane signaling receptor activity"/>
    <property type="evidence" value="ECO:0007669"/>
    <property type="project" value="InterPro"/>
</dbReference>
<dbReference type="GO" id="GO:0006935">
    <property type="term" value="P:chemotaxis"/>
    <property type="evidence" value="ECO:0007669"/>
    <property type="project" value="InterPro"/>
</dbReference>
<dbReference type="RefSeq" id="WP_138210358.1">
    <property type="nucleotide sequence ID" value="NZ_CBCRUQ010000005.1"/>
</dbReference>
<dbReference type="PANTHER" id="PTHR32089">
    <property type="entry name" value="METHYL-ACCEPTING CHEMOTAXIS PROTEIN MCPB"/>
    <property type="match status" value="1"/>
</dbReference>
<dbReference type="InterPro" id="IPR003660">
    <property type="entry name" value="HAMP_dom"/>
</dbReference>
<evidence type="ECO:0000256" key="4">
    <source>
        <dbReference type="SAM" id="Phobius"/>
    </source>
</evidence>
<dbReference type="InterPro" id="IPR024478">
    <property type="entry name" value="HlyB_4HB_MCP"/>
</dbReference>
<dbReference type="KEGG" id="hhw:NCTC503_01737"/>